<dbReference type="Proteomes" id="UP000034231">
    <property type="component" value="Unassembled WGS sequence"/>
</dbReference>
<proteinExistence type="predicted"/>
<gene>
    <name evidence="1" type="ORF">US68_C0005G0014</name>
</gene>
<comment type="caution">
    <text evidence="1">The sequence shown here is derived from an EMBL/GenBank/DDBJ whole genome shotgun (WGS) entry which is preliminary data.</text>
</comment>
<name>A0A0G0I7C0_9BACT</name>
<organism evidence="1 2">
    <name type="scientific">Candidatus Shapirobacteria bacterium GW2011_GWE1_38_10</name>
    <dbReference type="NCBI Taxonomy" id="1618488"/>
    <lineage>
        <taxon>Bacteria</taxon>
        <taxon>Candidatus Shapironibacteriota</taxon>
    </lineage>
</organism>
<dbReference type="EMBL" id="LBTX01000005">
    <property type="protein sequence ID" value="KKQ50447.1"/>
    <property type="molecule type" value="Genomic_DNA"/>
</dbReference>
<protein>
    <submittedName>
        <fullName evidence="1">Uncharacterized protein</fullName>
    </submittedName>
</protein>
<sequence>MIAKEAKEIVLGMELSSDVLKEVEGILSVYAESDEVPEEVINNILLIVDKEVDVNKLVADDDEINNVL</sequence>
<evidence type="ECO:0000313" key="2">
    <source>
        <dbReference type="Proteomes" id="UP000034231"/>
    </source>
</evidence>
<evidence type="ECO:0000313" key="1">
    <source>
        <dbReference type="EMBL" id="KKQ50447.1"/>
    </source>
</evidence>
<accession>A0A0G0I7C0</accession>
<reference evidence="1 2" key="1">
    <citation type="journal article" date="2015" name="Nature">
        <title>rRNA introns, odd ribosomes, and small enigmatic genomes across a large radiation of phyla.</title>
        <authorList>
            <person name="Brown C.T."/>
            <person name="Hug L.A."/>
            <person name="Thomas B.C."/>
            <person name="Sharon I."/>
            <person name="Castelle C.J."/>
            <person name="Singh A."/>
            <person name="Wilkins M.J."/>
            <person name="Williams K.H."/>
            <person name="Banfield J.F."/>
        </authorList>
    </citation>
    <scope>NUCLEOTIDE SEQUENCE [LARGE SCALE GENOMIC DNA]</scope>
</reference>
<dbReference type="AlphaFoldDB" id="A0A0G0I7C0"/>